<feature type="transmembrane region" description="Helical" evidence="3">
    <location>
        <begin position="91"/>
        <end position="112"/>
    </location>
</feature>
<dbReference type="InterPro" id="IPR042887">
    <property type="entry name" value="VAMP4"/>
</dbReference>
<dbReference type="InterPro" id="IPR042855">
    <property type="entry name" value="V_SNARE_CC"/>
</dbReference>
<accession>A0ABD0KK45</accession>
<protein>
    <recommendedName>
        <fullName evidence="4">V-SNARE coiled-coil homology domain-containing protein</fullName>
    </recommendedName>
</protein>
<evidence type="ECO:0000256" key="1">
    <source>
        <dbReference type="PROSITE-ProRule" id="PRU00290"/>
    </source>
</evidence>
<dbReference type="Pfam" id="PF00957">
    <property type="entry name" value="Synaptobrevin"/>
    <property type="match status" value="1"/>
</dbReference>
<sequence>MPPKFARIPGSSDVASSSVSERRGLLDGDSDDEDFFLRGPRDNVNKVVERGDRLEDLQDKSDSLAGSADMFRSRSKSLHSSMWWKNCRMRILLAIVILIIVLVITIPIIVHFTSDSEDNNDTGGK</sequence>
<dbReference type="PROSITE" id="PS50892">
    <property type="entry name" value="V_SNARE"/>
    <property type="match status" value="1"/>
</dbReference>
<gene>
    <name evidence="5" type="ORF">BaRGS_00021345</name>
</gene>
<feature type="domain" description="V-SNARE coiled-coil homology" evidence="4">
    <location>
        <begin position="25"/>
        <end position="85"/>
    </location>
</feature>
<keyword evidence="3" id="KW-1133">Transmembrane helix</keyword>
<keyword evidence="3" id="KW-0812">Transmembrane</keyword>
<evidence type="ECO:0000256" key="2">
    <source>
        <dbReference type="SAM" id="MobiDB-lite"/>
    </source>
</evidence>
<dbReference type="InterPro" id="IPR001388">
    <property type="entry name" value="Synaptobrevin-like"/>
</dbReference>
<dbReference type="PANTHER" id="PTHR46897:SF1">
    <property type="entry name" value="VESICLE-ASSOCIATED MEMBRANE PROTEIN 4"/>
    <property type="match status" value="1"/>
</dbReference>
<dbReference type="SUPFAM" id="SSF58038">
    <property type="entry name" value="SNARE fusion complex"/>
    <property type="match status" value="1"/>
</dbReference>
<dbReference type="PROSITE" id="PS00417">
    <property type="entry name" value="SYNAPTOBREVIN"/>
    <property type="match status" value="1"/>
</dbReference>
<keyword evidence="3" id="KW-0472">Membrane</keyword>
<proteinExistence type="predicted"/>
<dbReference type="Proteomes" id="UP001519460">
    <property type="component" value="Unassembled WGS sequence"/>
</dbReference>
<feature type="region of interest" description="Disordered" evidence="2">
    <location>
        <begin position="1"/>
        <end position="39"/>
    </location>
</feature>
<evidence type="ECO:0000313" key="5">
    <source>
        <dbReference type="EMBL" id="KAK7487383.1"/>
    </source>
</evidence>
<dbReference type="Gene3D" id="1.20.5.110">
    <property type="match status" value="1"/>
</dbReference>
<keyword evidence="1" id="KW-0175">Coiled coil</keyword>
<comment type="caution">
    <text evidence="5">The sequence shown here is derived from an EMBL/GenBank/DDBJ whole genome shotgun (WGS) entry which is preliminary data.</text>
</comment>
<dbReference type="PANTHER" id="PTHR46897">
    <property type="entry name" value="VESICLE-ASSOCIATED MEMBRANE PROTEIN 4"/>
    <property type="match status" value="1"/>
</dbReference>
<dbReference type="AlphaFoldDB" id="A0ABD0KK45"/>
<keyword evidence="6" id="KW-1185">Reference proteome</keyword>
<evidence type="ECO:0000313" key="6">
    <source>
        <dbReference type="Proteomes" id="UP001519460"/>
    </source>
</evidence>
<dbReference type="PRINTS" id="PR00219">
    <property type="entry name" value="SYNAPTOBREVN"/>
</dbReference>
<dbReference type="EMBL" id="JACVVK020000165">
    <property type="protein sequence ID" value="KAK7487383.1"/>
    <property type="molecule type" value="Genomic_DNA"/>
</dbReference>
<reference evidence="5 6" key="1">
    <citation type="journal article" date="2023" name="Sci. Data">
        <title>Genome assembly of the Korean intertidal mud-creeper Batillaria attramentaria.</title>
        <authorList>
            <person name="Patra A.K."/>
            <person name="Ho P.T."/>
            <person name="Jun S."/>
            <person name="Lee S.J."/>
            <person name="Kim Y."/>
            <person name="Won Y.J."/>
        </authorList>
    </citation>
    <scope>NUCLEOTIDE SEQUENCE [LARGE SCALE GENOMIC DNA]</scope>
    <source>
        <strain evidence="5">Wonlab-2016</strain>
    </source>
</reference>
<evidence type="ECO:0000259" key="4">
    <source>
        <dbReference type="PROSITE" id="PS50892"/>
    </source>
</evidence>
<name>A0ABD0KK45_9CAEN</name>
<evidence type="ECO:0000256" key="3">
    <source>
        <dbReference type="SAM" id="Phobius"/>
    </source>
</evidence>
<organism evidence="5 6">
    <name type="scientific">Batillaria attramentaria</name>
    <dbReference type="NCBI Taxonomy" id="370345"/>
    <lineage>
        <taxon>Eukaryota</taxon>
        <taxon>Metazoa</taxon>
        <taxon>Spiralia</taxon>
        <taxon>Lophotrochozoa</taxon>
        <taxon>Mollusca</taxon>
        <taxon>Gastropoda</taxon>
        <taxon>Caenogastropoda</taxon>
        <taxon>Sorbeoconcha</taxon>
        <taxon>Cerithioidea</taxon>
        <taxon>Batillariidae</taxon>
        <taxon>Batillaria</taxon>
    </lineage>
</organism>